<sequence length="332" mass="36992">MPIEPDNFQNILPALSDALIGHSGFVGAILSGQHVFPAKFNSRNVEEIRQKRFDTVVCAAAPGSMVEANLAPKRDLDAIEILIEHLRDVEARRFVLISSIAVLADFSGGCDESTQAFEEVLAYGRHRRMLEAFCEDHFESCLVVRLPALFGPGLRKNFIFDLLNPVPSLLTEVRLELLLERLQPELRAVLATLYSPDAATGLLRLDRTALDADQRRQKLDVAVRSVGMAATQFHNADTTYQFYSMSRLWSDIETALGAGLSRLHLAVAPLRAADIHARLLGVPMPKTNAKLHGEDMRTCYAALWDREGPYLEDRDTVMNKLDVFFARHRAAA</sequence>
<comment type="caution">
    <text evidence="2">The sequence shown here is derived from an EMBL/GenBank/DDBJ whole genome shotgun (WGS) entry which is preliminary data.</text>
</comment>
<dbReference type="OrthoDB" id="9812470at2"/>
<evidence type="ECO:0000259" key="1">
    <source>
        <dbReference type="Pfam" id="PF01370"/>
    </source>
</evidence>
<evidence type="ECO:0000313" key="2">
    <source>
        <dbReference type="EMBL" id="KLE32478.1"/>
    </source>
</evidence>
<dbReference type="SUPFAM" id="SSF51735">
    <property type="entry name" value="NAD(P)-binding Rossmann-fold domains"/>
    <property type="match status" value="1"/>
</dbReference>
<dbReference type="Pfam" id="PF01370">
    <property type="entry name" value="Epimerase"/>
    <property type="match status" value="1"/>
</dbReference>
<dbReference type="EMBL" id="LBHB01000004">
    <property type="protein sequence ID" value="KLE32478.1"/>
    <property type="molecule type" value="Genomic_DNA"/>
</dbReference>
<dbReference type="STRING" id="1581420.AAW00_12800"/>
<proteinExistence type="predicted"/>
<dbReference type="InterPro" id="IPR001509">
    <property type="entry name" value="Epimerase_deHydtase"/>
</dbReference>
<gene>
    <name evidence="2" type="ORF">AAW00_12800</name>
</gene>
<name>A0A0G9MT39_9SPHN</name>
<dbReference type="Proteomes" id="UP000053464">
    <property type="component" value="Unassembled WGS sequence"/>
</dbReference>
<dbReference type="Gene3D" id="3.40.50.720">
    <property type="entry name" value="NAD(P)-binding Rossmann-like Domain"/>
    <property type="match status" value="1"/>
</dbReference>
<dbReference type="AlphaFoldDB" id="A0A0G9MT39"/>
<evidence type="ECO:0000313" key="3">
    <source>
        <dbReference type="Proteomes" id="UP000053464"/>
    </source>
</evidence>
<dbReference type="InterPro" id="IPR036291">
    <property type="entry name" value="NAD(P)-bd_dom_sf"/>
</dbReference>
<organism evidence="2 3">
    <name type="scientific">Aurantiacibacter luteus</name>
    <dbReference type="NCBI Taxonomy" id="1581420"/>
    <lineage>
        <taxon>Bacteria</taxon>
        <taxon>Pseudomonadati</taxon>
        <taxon>Pseudomonadota</taxon>
        <taxon>Alphaproteobacteria</taxon>
        <taxon>Sphingomonadales</taxon>
        <taxon>Erythrobacteraceae</taxon>
        <taxon>Aurantiacibacter</taxon>
    </lineage>
</organism>
<feature type="domain" description="NAD-dependent epimerase/dehydratase" evidence="1">
    <location>
        <begin position="44"/>
        <end position="159"/>
    </location>
</feature>
<dbReference type="PATRIC" id="fig|1581420.6.peg.2615"/>
<accession>A0A0G9MT39</accession>
<keyword evidence="3" id="KW-1185">Reference proteome</keyword>
<reference evidence="2 3" key="1">
    <citation type="submission" date="2015-04" db="EMBL/GenBank/DDBJ databases">
        <title>The draft genome sequence of Erythrobacter luteus KA37.</title>
        <authorList>
            <person name="Zhuang L."/>
            <person name="Liu Y."/>
            <person name="Shao Z."/>
        </authorList>
    </citation>
    <scope>NUCLEOTIDE SEQUENCE [LARGE SCALE GENOMIC DNA]</scope>
    <source>
        <strain evidence="2 3">KA37</strain>
    </source>
</reference>
<protein>
    <recommendedName>
        <fullName evidence="1">NAD-dependent epimerase/dehydratase domain-containing protein</fullName>
    </recommendedName>
</protein>